<name>A0A5B7E729_PORTR</name>
<organism evidence="1 2">
    <name type="scientific">Portunus trituberculatus</name>
    <name type="common">Swimming crab</name>
    <name type="synonym">Neptunus trituberculatus</name>
    <dbReference type="NCBI Taxonomy" id="210409"/>
    <lineage>
        <taxon>Eukaryota</taxon>
        <taxon>Metazoa</taxon>
        <taxon>Ecdysozoa</taxon>
        <taxon>Arthropoda</taxon>
        <taxon>Crustacea</taxon>
        <taxon>Multicrustacea</taxon>
        <taxon>Malacostraca</taxon>
        <taxon>Eumalacostraca</taxon>
        <taxon>Eucarida</taxon>
        <taxon>Decapoda</taxon>
        <taxon>Pleocyemata</taxon>
        <taxon>Brachyura</taxon>
        <taxon>Eubrachyura</taxon>
        <taxon>Portunoidea</taxon>
        <taxon>Portunidae</taxon>
        <taxon>Portuninae</taxon>
        <taxon>Portunus</taxon>
    </lineage>
</organism>
<sequence length="70" mass="8321">MQTVKITEILIQFLEITKITVIQVIKEKEDLVQDRVDKTNLWDERKEKSKQIQDSTQELHQEVEEVIKLG</sequence>
<dbReference type="Proteomes" id="UP000324222">
    <property type="component" value="Unassembled WGS sequence"/>
</dbReference>
<accession>A0A5B7E729</accession>
<reference evidence="1 2" key="1">
    <citation type="submission" date="2019-05" db="EMBL/GenBank/DDBJ databases">
        <title>Another draft genome of Portunus trituberculatus and its Hox gene families provides insights of decapod evolution.</title>
        <authorList>
            <person name="Jeong J.-H."/>
            <person name="Song I."/>
            <person name="Kim S."/>
            <person name="Choi T."/>
            <person name="Kim D."/>
            <person name="Ryu S."/>
            <person name="Kim W."/>
        </authorList>
    </citation>
    <scope>NUCLEOTIDE SEQUENCE [LARGE SCALE GENOMIC DNA]</scope>
    <source>
        <tissue evidence="1">Muscle</tissue>
    </source>
</reference>
<dbReference type="EMBL" id="VSRR010002141">
    <property type="protein sequence ID" value="MPC29821.1"/>
    <property type="molecule type" value="Genomic_DNA"/>
</dbReference>
<dbReference type="AlphaFoldDB" id="A0A5B7E729"/>
<evidence type="ECO:0000313" key="1">
    <source>
        <dbReference type="EMBL" id="MPC29821.1"/>
    </source>
</evidence>
<protein>
    <submittedName>
        <fullName evidence="1">Uncharacterized protein</fullName>
    </submittedName>
</protein>
<gene>
    <name evidence="1" type="ORF">E2C01_023072</name>
</gene>
<evidence type="ECO:0000313" key="2">
    <source>
        <dbReference type="Proteomes" id="UP000324222"/>
    </source>
</evidence>
<comment type="caution">
    <text evidence="1">The sequence shown here is derived from an EMBL/GenBank/DDBJ whole genome shotgun (WGS) entry which is preliminary data.</text>
</comment>
<keyword evidence="2" id="KW-1185">Reference proteome</keyword>
<proteinExistence type="predicted"/>